<dbReference type="STRING" id="1316936.K678_03482"/>
<evidence type="ECO:0000313" key="2">
    <source>
        <dbReference type="Proteomes" id="UP000015350"/>
    </source>
</evidence>
<dbReference type="Proteomes" id="UP000015350">
    <property type="component" value="Unassembled WGS sequence"/>
</dbReference>
<proteinExistence type="predicted"/>
<sequence length="108" mass="12562">MNIIEADAFRNAMLAWHHADDWCRALEKAFNIVLDQHNSVGYSLNDVFRQMQRGEQPKVSVEGLWAEEARLRAEMEGLMACRRAAAKRREVIASSRELLGDHREPWHF</sequence>
<reference evidence="1 2" key="1">
    <citation type="submission" date="2013-04" db="EMBL/GenBank/DDBJ databases">
        <authorList>
            <person name="Kuznetsov B."/>
            <person name="Ivanovsky R."/>
        </authorList>
    </citation>
    <scope>NUCLEOTIDE SEQUENCE [LARGE SCALE GENOMIC DNA]</scope>
    <source>
        <strain evidence="1 2">MGU-K5</strain>
    </source>
</reference>
<dbReference type="AlphaFoldDB" id="S9TL01"/>
<comment type="caution">
    <text evidence="1">The sequence shown here is derived from an EMBL/GenBank/DDBJ whole genome shotgun (WGS) entry which is preliminary data.</text>
</comment>
<protein>
    <submittedName>
        <fullName evidence="1">Uncharacterized protein</fullName>
    </submittedName>
</protein>
<organism evidence="1 2">
    <name type="scientific">Magnetospirillum fulvum MGU-K5</name>
    <dbReference type="NCBI Taxonomy" id="1316936"/>
    <lineage>
        <taxon>Bacteria</taxon>
        <taxon>Pseudomonadati</taxon>
        <taxon>Pseudomonadota</taxon>
        <taxon>Alphaproteobacteria</taxon>
        <taxon>Rhodospirillales</taxon>
        <taxon>Rhodospirillaceae</taxon>
        <taxon>Magnetospirillum</taxon>
    </lineage>
</organism>
<dbReference type="EMBL" id="AQPH01000007">
    <property type="protein sequence ID" value="EPY02951.1"/>
    <property type="molecule type" value="Genomic_DNA"/>
</dbReference>
<dbReference type="RefSeq" id="WP_021131076.1">
    <property type="nucleotide sequence ID" value="NZ_AQPH01000007.1"/>
</dbReference>
<evidence type="ECO:0000313" key="1">
    <source>
        <dbReference type="EMBL" id="EPY02951.1"/>
    </source>
</evidence>
<accession>S9TL01</accession>
<name>S9TL01_MAGFU</name>
<gene>
    <name evidence="1" type="ORF">K678_03482</name>
</gene>